<dbReference type="InterPro" id="IPR000843">
    <property type="entry name" value="HTH_LacI"/>
</dbReference>
<dbReference type="SUPFAM" id="SSF47413">
    <property type="entry name" value="lambda repressor-like DNA-binding domains"/>
    <property type="match status" value="1"/>
</dbReference>
<evidence type="ECO:0000313" key="6">
    <source>
        <dbReference type="EMBL" id="SLN28559.1"/>
    </source>
</evidence>
<dbReference type="SMART" id="SM00354">
    <property type="entry name" value="HTH_LACI"/>
    <property type="match status" value="1"/>
</dbReference>
<evidence type="ECO:0000256" key="1">
    <source>
        <dbReference type="ARBA" id="ARBA00022491"/>
    </source>
</evidence>
<dbReference type="Pfam" id="PF13377">
    <property type="entry name" value="Peripla_BP_3"/>
    <property type="match status" value="1"/>
</dbReference>
<proteinExistence type="predicted"/>
<evidence type="ECO:0000256" key="4">
    <source>
        <dbReference type="ARBA" id="ARBA00023163"/>
    </source>
</evidence>
<protein>
    <submittedName>
        <fullName evidence="6">Catabolite control protein A</fullName>
    </submittedName>
</protein>
<gene>
    <name evidence="6" type="primary">ccpA_2</name>
    <name evidence="6" type="ORF">ROA7023_00981</name>
</gene>
<name>A0A1Y5S0Q5_9RHOB</name>
<evidence type="ECO:0000256" key="3">
    <source>
        <dbReference type="ARBA" id="ARBA00023125"/>
    </source>
</evidence>
<keyword evidence="4" id="KW-0804">Transcription</keyword>
<keyword evidence="2" id="KW-0805">Transcription regulation</keyword>
<dbReference type="Proteomes" id="UP000193900">
    <property type="component" value="Unassembled WGS sequence"/>
</dbReference>
<dbReference type="PROSITE" id="PS00356">
    <property type="entry name" value="HTH_LACI_1"/>
    <property type="match status" value="1"/>
</dbReference>
<dbReference type="GO" id="GO:0000976">
    <property type="term" value="F:transcription cis-regulatory region binding"/>
    <property type="evidence" value="ECO:0007669"/>
    <property type="project" value="TreeGrafter"/>
</dbReference>
<evidence type="ECO:0000259" key="5">
    <source>
        <dbReference type="PROSITE" id="PS50932"/>
    </source>
</evidence>
<reference evidence="6 7" key="1">
    <citation type="submission" date="2017-03" db="EMBL/GenBank/DDBJ databases">
        <authorList>
            <person name="Afonso C.L."/>
            <person name="Miller P.J."/>
            <person name="Scott M.A."/>
            <person name="Spackman E."/>
            <person name="Goraichik I."/>
            <person name="Dimitrov K.M."/>
            <person name="Suarez D.L."/>
            <person name="Swayne D.E."/>
        </authorList>
    </citation>
    <scope>NUCLEOTIDE SEQUENCE [LARGE SCALE GENOMIC DNA]</scope>
    <source>
        <strain evidence="6 7">CECT 7023</strain>
    </source>
</reference>
<dbReference type="AlphaFoldDB" id="A0A1Y5S0Q5"/>
<dbReference type="PRINTS" id="PR00036">
    <property type="entry name" value="HTHLACI"/>
</dbReference>
<evidence type="ECO:0000313" key="7">
    <source>
        <dbReference type="Proteomes" id="UP000193900"/>
    </source>
</evidence>
<dbReference type="OrthoDB" id="234496at2"/>
<dbReference type="PANTHER" id="PTHR30146">
    <property type="entry name" value="LACI-RELATED TRANSCRIPTIONAL REPRESSOR"/>
    <property type="match status" value="1"/>
</dbReference>
<dbReference type="CDD" id="cd01392">
    <property type="entry name" value="HTH_LacI"/>
    <property type="match status" value="1"/>
</dbReference>
<sequence>MTNIYDVARAAGVSPKTVSRVINGDPAVREPTRESVQMAIAELGYVPSSAARAMRSNKSGLIGLITGAISHAPPDDGRTGLPDLYIVQGIQRALENSAMTLLISDTGGRSEAVPKLLRTFAEHRVEGVLYVADYHRKVSLPRGIGMPVVLANCYDDRDTPSVLPHDLQCQKALVKRLIGAGHRRIAYLTLSPELDATPLRISGYRAALESAGIAYDPALVVTADVPRDDNKSEMQLLWDAIDRVMSMDVSPTVLCCGNDRMAIRAYTMLRDRGLTIPGDVSVAGFDNYRPIAETLSPGLTTVELPYAAMGIRAAEQLLGMVRGTSTPPAAPVLVGGPVSWRDSVATLPASVTTITSIGRKTT</sequence>
<dbReference type="InterPro" id="IPR028082">
    <property type="entry name" value="Peripla_BP_I"/>
</dbReference>
<keyword evidence="7" id="KW-1185">Reference proteome</keyword>
<dbReference type="RefSeq" id="WP_085877890.1">
    <property type="nucleotide sequence ID" value="NZ_FWFZ01000003.1"/>
</dbReference>
<dbReference type="CDD" id="cd06288">
    <property type="entry name" value="PBP1_sucrose_transcription_regulator"/>
    <property type="match status" value="1"/>
</dbReference>
<feature type="domain" description="HTH lacI-type" evidence="5">
    <location>
        <begin position="2"/>
        <end position="56"/>
    </location>
</feature>
<dbReference type="InterPro" id="IPR010982">
    <property type="entry name" value="Lambda_DNA-bd_dom_sf"/>
</dbReference>
<dbReference type="PROSITE" id="PS50932">
    <property type="entry name" value="HTH_LACI_2"/>
    <property type="match status" value="1"/>
</dbReference>
<dbReference type="Pfam" id="PF00356">
    <property type="entry name" value="LacI"/>
    <property type="match status" value="1"/>
</dbReference>
<dbReference type="PANTHER" id="PTHR30146:SF148">
    <property type="entry name" value="HTH-TYPE TRANSCRIPTIONAL REPRESSOR PURR-RELATED"/>
    <property type="match status" value="1"/>
</dbReference>
<dbReference type="Gene3D" id="1.10.260.40">
    <property type="entry name" value="lambda repressor-like DNA-binding domains"/>
    <property type="match status" value="1"/>
</dbReference>
<keyword evidence="3" id="KW-0238">DNA-binding</keyword>
<organism evidence="6 7">
    <name type="scientific">Roseisalinus antarcticus</name>
    <dbReference type="NCBI Taxonomy" id="254357"/>
    <lineage>
        <taxon>Bacteria</taxon>
        <taxon>Pseudomonadati</taxon>
        <taxon>Pseudomonadota</taxon>
        <taxon>Alphaproteobacteria</taxon>
        <taxon>Rhodobacterales</taxon>
        <taxon>Roseobacteraceae</taxon>
        <taxon>Roseisalinus</taxon>
    </lineage>
</organism>
<dbReference type="InterPro" id="IPR046335">
    <property type="entry name" value="LacI/GalR-like_sensor"/>
</dbReference>
<accession>A0A1Y5S0Q5</accession>
<dbReference type="GO" id="GO:0003700">
    <property type="term" value="F:DNA-binding transcription factor activity"/>
    <property type="evidence" value="ECO:0007669"/>
    <property type="project" value="TreeGrafter"/>
</dbReference>
<dbReference type="Gene3D" id="3.40.50.2300">
    <property type="match status" value="2"/>
</dbReference>
<dbReference type="EMBL" id="FWFZ01000003">
    <property type="protein sequence ID" value="SLN28559.1"/>
    <property type="molecule type" value="Genomic_DNA"/>
</dbReference>
<keyword evidence="1" id="KW-0678">Repressor</keyword>
<dbReference type="SUPFAM" id="SSF53822">
    <property type="entry name" value="Periplasmic binding protein-like I"/>
    <property type="match status" value="1"/>
</dbReference>
<evidence type="ECO:0000256" key="2">
    <source>
        <dbReference type="ARBA" id="ARBA00023015"/>
    </source>
</evidence>